<evidence type="ECO:0000313" key="4">
    <source>
        <dbReference type="Proteomes" id="UP000321805"/>
    </source>
</evidence>
<sequence>MEEHSKSQAREDEDEAERLDRELLELLNELRVVMPGVQLLFGFLLTVPFQQGFARIDGFQRIVYVVTLLLTTAAAAFLMGPSAFHRLTFRAGQKPYLVRLGTRQAIAGMALLALAMNGAVLLLMDIVFRTTTVVVVVAATAALFGWLWFGLAWRRLASGRTAW</sequence>
<accession>A0A5B8UB15</accession>
<evidence type="ECO:0000256" key="1">
    <source>
        <dbReference type="SAM" id="Coils"/>
    </source>
</evidence>
<keyword evidence="1" id="KW-0175">Coiled coil</keyword>
<name>A0A5B8UB15_9ACTN</name>
<dbReference type="OrthoDB" id="3625784at2"/>
<keyword evidence="2" id="KW-0812">Transmembrane</keyword>
<keyword evidence="2" id="KW-0472">Membrane</keyword>
<dbReference type="Proteomes" id="UP000321805">
    <property type="component" value="Chromosome"/>
</dbReference>
<feature type="transmembrane region" description="Helical" evidence="2">
    <location>
        <begin position="30"/>
        <end position="50"/>
    </location>
</feature>
<dbReference type="KEGG" id="bsol:FSW04_22180"/>
<dbReference type="EMBL" id="CP042430">
    <property type="protein sequence ID" value="QEC50008.1"/>
    <property type="molecule type" value="Genomic_DNA"/>
</dbReference>
<proteinExistence type="predicted"/>
<feature type="transmembrane region" description="Helical" evidence="2">
    <location>
        <begin position="105"/>
        <end position="127"/>
    </location>
</feature>
<keyword evidence="2" id="KW-1133">Transmembrane helix</keyword>
<evidence type="ECO:0000256" key="2">
    <source>
        <dbReference type="SAM" id="Phobius"/>
    </source>
</evidence>
<keyword evidence="4" id="KW-1185">Reference proteome</keyword>
<feature type="coiled-coil region" evidence="1">
    <location>
        <begin position="2"/>
        <end position="29"/>
    </location>
</feature>
<protein>
    <submittedName>
        <fullName evidence="3">Uncharacterized protein</fullName>
    </submittedName>
</protein>
<dbReference type="AlphaFoldDB" id="A0A5B8UB15"/>
<reference evidence="3 4" key="1">
    <citation type="journal article" date="2018" name="J. Microbiol.">
        <title>Baekduia soli gen. nov., sp. nov., a novel bacterium isolated from the soil of Baekdu Mountain and proposal of a novel family name, Baekduiaceae fam. nov.</title>
        <authorList>
            <person name="An D.S."/>
            <person name="Siddiqi M.Z."/>
            <person name="Kim K.H."/>
            <person name="Yu H.S."/>
            <person name="Im W.T."/>
        </authorList>
    </citation>
    <scope>NUCLEOTIDE SEQUENCE [LARGE SCALE GENOMIC DNA]</scope>
    <source>
        <strain evidence="3 4">BR7-21</strain>
    </source>
</reference>
<feature type="transmembrane region" description="Helical" evidence="2">
    <location>
        <begin position="133"/>
        <end position="153"/>
    </location>
</feature>
<dbReference type="Pfam" id="PF19853">
    <property type="entry name" value="DUF6328"/>
    <property type="match status" value="1"/>
</dbReference>
<organism evidence="3 4">
    <name type="scientific">Baekduia soli</name>
    <dbReference type="NCBI Taxonomy" id="496014"/>
    <lineage>
        <taxon>Bacteria</taxon>
        <taxon>Bacillati</taxon>
        <taxon>Actinomycetota</taxon>
        <taxon>Thermoleophilia</taxon>
        <taxon>Solirubrobacterales</taxon>
        <taxon>Baekduiaceae</taxon>
        <taxon>Baekduia</taxon>
    </lineage>
</organism>
<evidence type="ECO:0000313" key="3">
    <source>
        <dbReference type="EMBL" id="QEC50008.1"/>
    </source>
</evidence>
<dbReference type="InterPro" id="IPR046291">
    <property type="entry name" value="DUF6328"/>
</dbReference>
<dbReference type="RefSeq" id="WP_146922373.1">
    <property type="nucleotide sequence ID" value="NZ_CP042430.1"/>
</dbReference>
<feature type="transmembrane region" description="Helical" evidence="2">
    <location>
        <begin position="62"/>
        <end position="84"/>
    </location>
</feature>
<gene>
    <name evidence="3" type="ORF">FSW04_22180</name>
</gene>